<dbReference type="InterPro" id="IPR000192">
    <property type="entry name" value="Aminotrans_V_dom"/>
</dbReference>
<dbReference type="SUPFAM" id="SSF53383">
    <property type="entry name" value="PLP-dependent transferases"/>
    <property type="match status" value="1"/>
</dbReference>
<evidence type="ECO:0000256" key="6">
    <source>
        <dbReference type="RuleBase" id="RU004504"/>
    </source>
</evidence>
<organism evidence="8 9">
    <name type="scientific">Candidatus Egerieicola faecale</name>
    <dbReference type="NCBI Taxonomy" id="2840774"/>
    <lineage>
        <taxon>Bacteria</taxon>
        <taxon>Bacillati</taxon>
        <taxon>Bacillota</taxon>
        <taxon>Clostridia</taxon>
        <taxon>Eubacteriales</taxon>
        <taxon>Oscillospiraceae</taxon>
        <taxon>Oscillospiraceae incertae sedis</taxon>
        <taxon>Candidatus Egerieicola</taxon>
    </lineage>
</organism>
<dbReference type="PIRSF" id="PIRSF005572">
    <property type="entry name" value="NifS"/>
    <property type="match status" value="1"/>
</dbReference>
<dbReference type="GO" id="GO:0031071">
    <property type="term" value="F:cysteine desulfurase activity"/>
    <property type="evidence" value="ECO:0007669"/>
    <property type="project" value="UniProtKB-EC"/>
</dbReference>
<accession>A0A9D1IQ47</accession>
<evidence type="ECO:0000256" key="4">
    <source>
        <dbReference type="ARBA" id="ARBA00022898"/>
    </source>
</evidence>
<dbReference type="PANTHER" id="PTHR43586">
    <property type="entry name" value="CYSTEINE DESULFURASE"/>
    <property type="match status" value="1"/>
</dbReference>
<reference evidence="8" key="1">
    <citation type="submission" date="2020-10" db="EMBL/GenBank/DDBJ databases">
        <authorList>
            <person name="Gilroy R."/>
        </authorList>
    </citation>
    <scope>NUCLEOTIDE SEQUENCE</scope>
    <source>
        <strain evidence="8">4509</strain>
    </source>
</reference>
<proteinExistence type="inferred from homology"/>
<dbReference type="InterPro" id="IPR016454">
    <property type="entry name" value="Cysteine_dSase"/>
</dbReference>
<keyword evidence="8" id="KW-0032">Aminotransferase</keyword>
<evidence type="ECO:0000313" key="9">
    <source>
        <dbReference type="Proteomes" id="UP000824082"/>
    </source>
</evidence>
<dbReference type="EMBL" id="DVMX01000088">
    <property type="protein sequence ID" value="HIU41780.1"/>
    <property type="molecule type" value="Genomic_DNA"/>
</dbReference>
<dbReference type="Proteomes" id="UP000824082">
    <property type="component" value="Unassembled WGS sequence"/>
</dbReference>
<evidence type="ECO:0000256" key="2">
    <source>
        <dbReference type="ARBA" id="ARBA00010447"/>
    </source>
</evidence>
<comment type="catalytic activity">
    <reaction evidence="5">
        <text>(sulfur carrier)-H + L-cysteine = (sulfur carrier)-SH + L-alanine</text>
        <dbReference type="Rhea" id="RHEA:43892"/>
        <dbReference type="Rhea" id="RHEA-COMP:14737"/>
        <dbReference type="Rhea" id="RHEA-COMP:14739"/>
        <dbReference type="ChEBI" id="CHEBI:29917"/>
        <dbReference type="ChEBI" id="CHEBI:35235"/>
        <dbReference type="ChEBI" id="CHEBI:57972"/>
        <dbReference type="ChEBI" id="CHEBI:64428"/>
        <dbReference type="EC" id="2.8.1.7"/>
    </reaction>
</comment>
<evidence type="ECO:0000256" key="5">
    <source>
        <dbReference type="ARBA" id="ARBA00050776"/>
    </source>
</evidence>
<dbReference type="AlphaFoldDB" id="A0A9D1IQ47"/>
<dbReference type="Gene3D" id="3.40.640.10">
    <property type="entry name" value="Type I PLP-dependent aspartate aminotransferase-like (Major domain)"/>
    <property type="match status" value="1"/>
</dbReference>
<comment type="similarity">
    <text evidence="2">Belongs to the class-V pyridoxal-phosphate-dependent aminotransferase family. Csd subfamily.</text>
</comment>
<keyword evidence="8" id="KW-0808">Transferase</keyword>
<dbReference type="Pfam" id="PF00266">
    <property type="entry name" value="Aminotran_5"/>
    <property type="match status" value="1"/>
</dbReference>
<name>A0A9D1IQ47_9FIRM</name>
<dbReference type="Gene3D" id="3.90.1150.10">
    <property type="entry name" value="Aspartate Aminotransferase, domain 1"/>
    <property type="match status" value="1"/>
</dbReference>
<dbReference type="PANTHER" id="PTHR43586:SF4">
    <property type="entry name" value="ISOPENICILLIN N EPIMERASE"/>
    <property type="match status" value="1"/>
</dbReference>
<dbReference type="PROSITE" id="PS00595">
    <property type="entry name" value="AA_TRANSFER_CLASS_5"/>
    <property type="match status" value="1"/>
</dbReference>
<dbReference type="EC" id="2.8.1.7" evidence="3"/>
<comment type="caution">
    <text evidence="8">The sequence shown here is derived from an EMBL/GenBank/DDBJ whole genome shotgun (WGS) entry which is preliminary data.</text>
</comment>
<dbReference type="InterPro" id="IPR015422">
    <property type="entry name" value="PyrdxlP-dep_Trfase_small"/>
</dbReference>
<evidence type="ECO:0000313" key="8">
    <source>
        <dbReference type="EMBL" id="HIU41780.1"/>
    </source>
</evidence>
<reference evidence="8" key="2">
    <citation type="journal article" date="2021" name="PeerJ">
        <title>Extensive microbial diversity within the chicken gut microbiome revealed by metagenomics and culture.</title>
        <authorList>
            <person name="Gilroy R."/>
            <person name="Ravi A."/>
            <person name="Getino M."/>
            <person name="Pursley I."/>
            <person name="Horton D.L."/>
            <person name="Alikhan N.F."/>
            <person name="Baker D."/>
            <person name="Gharbi K."/>
            <person name="Hall N."/>
            <person name="Watson M."/>
            <person name="Adriaenssens E.M."/>
            <person name="Foster-Nyarko E."/>
            <person name="Jarju S."/>
            <person name="Secka A."/>
            <person name="Antonio M."/>
            <person name="Oren A."/>
            <person name="Chaudhuri R.R."/>
            <person name="La Ragione R."/>
            <person name="Hildebrand F."/>
            <person name="Pallen M.J."/>
        </authorList>
    </citation>
    <scope>NUCLEOTIDE SEQUENCE</scope>
    <source>
        <strain evidence="8">4509</strain>
    </source>
</reference>
<keyword evidence="4" id="KW-0663">Pyridoxal phosphate</keyword>
<dbReference type="GO" id="GO:0008483">
    <property type="term" value="F:transaminase activity"/>
    <property type="evidence" value="ECO:0007669"/>
    <property type="project" value="UniProtKB-KW"/>
</dbReference>
<sequence>MIYLDNAATGFPKPGRVVQAAAQALQRYGGNPGRSGHSLSLAAGEQVFRVRRILAQEYGAAPERVIFTSGCTMSMNLVLQGCLAKGGGLLTSSWEHNCVLRTASALVGRGGVRWEQVPGTGKELVEQFARRIRPDTALVECTHASNVTGQVFPIAEIGALCAQYGVPFAVDAAQTGGSLPLDLKRDHIDYLCLAGHKGFYGPAGVGVLLLGEKAELPPLLFGGTGSNSADPSMPEFYPDRLEPGTLNTPGILGLGAGVLWRKQLGEAALGRELALCRKLEQGLSRIPGVEVYTKGYRSGERMPLMLFNIQGYTSQQAANALSRRGFALRGGLHCAPSAHAQLGTLEEGAVRCSLGAFNTAAEVERLIGAVGEMAKG</sequence>
<dbReference type="InterPro" id="IPR020578">
    <property type="entry name" value="Aminotrans_V_PyrdxlP_BS"/>
</dbReference>
<protein>
    <recommendedName>
        <fullName evidence="3">cysteine desulfurase</fullName>
        <ecNumber evidence="3">2.8.1.7</ecNumber>
    </recommendedName>
</protein>
<comment type="cofactor">
    <cofactor evidence="1 6">
        <name>pyridoxal 5'-phosphate</name>
        <dbReference type="ChEBI" id="CHEBI:597326"/>
    </cofactor>
</comment>
<evidence type="ECO:0000259" key="7">
    <source>
        <dbReference type="Pfam" id="PF00266"/>
    </source>
</evidence>
<gene>
    <name evidence="8" type="ORF">IAD19_04425</name>
</gene>
<dbReference type="InterPro" id="IPR015421">
    <property type="entry name" value="PyrdxlP-dep_Trfase_major"/>
</dbReference>
<feature type="domain" description="Aminotransferase class V" evidence="7">
    <location>
        <begin position="2"/>
        <end position="366"/>
    </location>
</feature>
<evidence type="ECO:0000256" key="3">
    <source>
        <dbReference type="ARBA" id="ARBA00012239"/>
    </source>
</evidence>
<evidence type="ECO:0000256" key="1">
    <source>
        <dbReference type="ARBA" id="ARBA00001933"/>
    </source>
</evidence>
<dbReference type="InterPro" id="IPR015424">
    <property type="entry name" value="PyrdxlP-dep_Trfase"/>
</dbReference>